<evidence type="ECO:0000313" key="1">
    <source>
        <dbReference type="EMBL" id="QJC22149.1"/>
    </source>
</evidence>
<accession>A0A6H2EM53</accession>
<dbReference type="KEGG" id="arca:HC352_06250"/>
<sequence length="110" mass="12249">MKLLVINYARDHAQNIRFYQALGLELNRAIDPVWTEMESQGATLAVHSYESANFPKAGYEVCMVAEKPLEEVQADLIGAGFDGGRIVVEDFGRSLRVVDPDGNELQINDH</sequence>
<proteinExistence type="predicted"/>
<name>A0A6H2EM53_9ACTO</name>
<evidence type="ECO:0000313" key="2">
    <source>
        <dbReference type="Proteomes" id="UP000502298"/>
    </source>
</evidence>
<dbReference type="Gene3D" id="3.10.180.10">
    <property type="entry name" value="2,3-Dihydroxybiphenyl 1,2-Dioxygenase, domain 1"/>
    <property type="match status" value="1"/>
</dbReference>
<dbReference type="InterPro" id="IPR029068">
    <property type="entry name" value="Glyas_Bleomycin-R_OHBP_Dase"/>
</dbReference>
<dbReference type="CDD" id="cd06587">
    <property type="entry name" value="VOC"/>
    <property type="match status" value="1"/>
</dbReference>
<dbReference type="RefSeq" id="WP_168918080.1">
    <property type="nucleotide sequence ID" value="NZ_CP050804.1"/>
</dbReference>
<dbReference type="AlphaFoldDB" id="A0A6H2EM53"/>
<keyword evidence="2" id="KW-1185">Reference proteome</keyword>
<dbReference type="SUPFAM" id="SSF54593">
    <property type="entry name" value="Glyoxalase/Bleomycin resistance protein/Dihydroxybiphenyl dioxygenase"/>
    <property type="match status" value="1"/>
</dbReference>
<dbReference type="EMBL" id="CP050804">
    <property type="protein sequence ID" value="QJC22149.1"/>
    <property type="molecule type" value="Genomic_DNA"/>
</dbReference>
<gene>
    <name evidence="1" type="ORF">HC352_06250</name>
</gene>
<organism evidence="1 2">
    <name type="scientific">Arcanobacterium buesumense</name>
    <dbReference type="NCBI Taxonomy" id="2722751"/>
    <lineage>
        <taxon>Bacteria</taxon>
        <taxon>Bacillati</taxon>
        <taxon>Actinomycetota</taxon>
        <taxon>Actinomycetes</taxon>
        <taxon>Actinomycetales</taxon>
        <taxon>Actinomycetaceae</taxon>
        <taxon>Arcanobacterium</taxon>
    </lineage>
</organism>
<protein>
    <submittedName>
        <fullName evidence="1">VOC family protein</fullName>
    </submittedName>
</protein>
<reference evidence="1 2" key="1">
    <citation type="submission" date="2020-03" db="EMBL/GenBank/DDBJ databases">
        <title>Complete genome of Arcanobacterium buesumensis sp. nov. strain 2701.</title>
        <authorList>
            <person name="Borowiak M."/>
            <person name="Alssahen M."/>
            <person name="Laemmler C."/>
            <person name="Malorny B."/>
            <person name="Hassan A."/>
            <person name="Prenger-Berninghoff E."/>
            <person name="Ploetz M."/>
            <person name="Abdulmawjood A."/>
        </authorList>
    </citation>
    <scope>NUCLEOTIDE SEQUENCE [LARGE SCALE GENOMIC DNA]</scope>
    <source>
        <strain evidence="1 2">2701</strain>
    </source>
</reference>
<dbReference type="Proteomes" id="UP000502298">
    <property type="component" value="Chromosome"/>
</dbReference>